<keyword evidence="3" id="KW-1185">Reference proteome</keyword>
<dbReference type="EMBL" id="JAINVV010000008">
    <property type="protein sequence ID" value="MBY8824058.1"/>
    <property type="molecule type" value="Genomic_DNA"/>
</dbReference>
<protein>
    <submittedName>
        <fullName evidence="2">PilZ domain-containing protein</fullName>
    </submittedName>
</protein>
<organism evidence="2 3">
    <name type="scientific">Sphingomonas colocasiae</name>
    <dbReference type="NCBI Taxonomy" id="1848973"/>
    <lineage>
        <taxon>Bacteria</taxon>
        <taxon>Pseudomonadati</taxon>
        <taxon>Pseudomonadota</taxon>
        <taxon>Alphaproteobacteria</taxon>
        <taxon>Sphingomonadales</taxon>
        <taxon>Sphingomonadaceae</taxon>
        <taxon>Sphingomonas</taxon>
    </lineage>
</organism>
<dbReference type="InterPro" id="IPR009875">
    <property type="entry name" value="PilZ_domain"/>
</dbReference>
<evidence type="ECO:0000313" key="3">
    <source>
        <dbReference type="Proteomes" id="UP000706039"/>
    </source>
</evidence>
<accession>A0ABS7PS57</accession>
<comment type="caution">
    <text evidence="2">The sequence shown here is derived from an EMBL/GenBank/DDBJ whole genome shotgun (WGS) entry which is preliminary data.</text>
</comment>
<dbReference type="SUPFAM" id="SSF141371">
    <property type="entry name" value="PilZ domain-like"/>
    <property type="match status" value="2"/>
</dbReference>
<name>A0ABS7PS57_9SPHN</name>
<evidence type="ECO:0000313" key="2">
    <source>
        <dbReference type="EMBL" id="MBY8824058.1"/>
    </source>
</evidence>
<dbReference type="RefSeq" id="WP_222991153.1">
    <property type="nucleotide sequence ID" value="NZ_JAINVV010000008.1"/>
</dbReference>
<gene>
    <name evidence="2" type="ORF">K7G82_17265</name>
</gene>
<evidence type="ECO:0000259" key="1">
    <source>
        <dbReference type="Pfam" id="PF07238"/>
    </source>
</evidence>
<dbReference type="Pfam" id="PF07238">
    <property type="entry name" value="PilZ"/>
    <property type="match status" value="2"/>
</dbReference>
<proteinExistence type="predicted"/>
<sequence>MAQGSAITGKSRLTDDDPAIAGIFIPQPDRRQDQRLITILRVGKMICARNQELCLIRNISEGGLMAHVYSPHEVGDRVVIELKSDHCVAGTIRWLQGDNVGIVFDERVDVAEVLRNRGVADGRRPRAPRLEVRGYARLRIGSETWRVEVSDLSQGGAKVKVSDYLPVDEDAVVTIDGLRPVKAVIRWQEGDYAGLEFLPIIPLEELVQWLGLRREREEREN</sequence>
<dbReference type="Gene3D" id="2.40.10.220">
    <property type="entry name" value="predicted glycosyltransferase like domains"/>
    <property type="match status" value="1"/>
</dbReference>
<reference evidence="2 3" key="1">
    <citation type="submission" date="2021-08" db="EMBL/GenBank/DDBJ databases">
        <authorList>
            <person name="Tuo L."/>
        </authorList>
    </citation>
    <scope>NUCLEOTIDE SEQUENCE [LARGE SCALE GENOMIC DNA]</scope>
    <source>
        <strain evidence="2 3">JCM 31229</strain>
    </source>
</reference>
<feature type="domain" description="PilZ" evidence="1">
    <location>
        <begin position="29"/>
        <end position="111"/>
    </location>
</feature>
<feature type="domain" description="PilZ" evidence="1">
    <location>
        <begin position="125"/>
        <end position="207"/>
    </location>
</feature>
<dbReference type="Proteomes" id="UP000706039">
    <property type="component" value="Unassembled WGS sequence"/>
</dbReference>